<dbReference type="PANTHER" id="PTHR24198">
    <property type="entry name" value="ANKYRIN REPEAT AND PROTEIN KINASE DOMAIN-CONTAINING PROTEIN"/>
    <property type="match status" value="1"/>
</dbReference>
<evidence type="ECO:0000313" key="4">
    <source>
        <dbReference type="EMBL" id="NDV34290.1"/>
    </source>
</evidence>
<dbReference type="EMBL" id="GIBP01005321">
    <property type="protein sequence ID" value="NDV34290.1"/>
    <property type="molecule type" value="Transcribed_RNA"/>
</dbReference>
<dbReference type="Gene3D" id="1.25.40.20">
    <property type="entry name" value="Ankyrin repeat-containing domain"/>
    <property type="match status" value="2"/>
</dbReference>
<dbReference type="Pfam" id="PF13857">
    <property type="entry name" value="Ank_5"/>
    <property type="match status" value="1"/>
</dbReference>
<organism evidence="4">
    <name type="scientific">Arcella intermedia</name>
    <dbReference type="NCBI Taxonomy" id="1963864"/>
    <lineage>
        <taxon>Eukaryota</taxon>
        <taxon>Amoebozoa</taxon>
        <taxon>Tubulinea</taxon>
        <taxon>Elardia</taxon>
        <taxon>Arcellinida</taxon>
        <taxon>Sphaerothecina</taxon>
        <taxon>Arcellidae</taxon>
        <taxon>Arcella</taxon>
    </lineage>
</organism>
<accession>A0A6B2LBI8</accession>
<name>A0A6B2LBI8_9EUKA</name>
<dbReference type="PRINTS" id="PR01415">
    <property type="entry name" value="ANKYRIN"/>
</dbReference>
<dbReference type="SUPFAM" id="SSF48403">
    <property type="entry name" value="Ankyrin repeat"/>
    <property type="match status" value="1"/>
</dbReference>
<dbReference type="PROSITE" id="PS50297">
    <property type="entry name" value="ANK_REP_REGION"/>
    <property type="match status" value="3"/>
</dbReference>
<dbReference type="Pfam" id="PF12796">
    <property type="entry name" value="Ank_2"/>
    <property type="match status" value="1"/>
</dbReference>
<dbReference type="PANTHER" id="PTHR24198:SF165">
    <property type="entry name" value="ANKYRIN REPEAT-CONTAINING PROTEIN-RELATED"/>
    <property type="match status" value="1"/>
</dbReference>
<evidence type="ECO:0000256" key="2">
    <source>
        <dbReference type="ARBA" id="ARBA00023043"/>
    </source>
</evidence>
<feature type="repeat" description="ANK" evidence="3">
    <location>
        <begin position="139"/>
        <end position="171"/>
    </location>
</feature>
<dbReference type="InterPro" id="IPR002110">
    <property type="entry name" value="Ankyrin_rpt"/>
</dbReference>
<evidence type="ECO:0000256" key="3">
    <source>
        <dbReference type="PROSITE-ProRule" id="PRU00023"/>
    </source>
</evidence>
<proteinExistence type="predicted"/>
<keyword evidence="1" id="KW-0677">Repeat</keyword>
<feature type="repeat" description="ANK" evidence="3">
    <location>
        <begin position="102"/>
        <end position="138"/>
    </location>
</feature>
<dbReference type="PROSITE" id="PS50088">
    <property type="entry name" value="ANK_REPEAT"/>
    <property type="match status" value="4"/>
</dbReference>
<sequence length="301" mass="33994">MEKFHKLVEEGNLVSVTEFFLKRSPEFDINFHGKDRGRSALHISCQFGHKNVTRFLLKNGAKLDQRDGIGWYPIHCGAVNAHCEVVDLLVDKGHDVNALNSDMNSAIHYLVRTEYSSKLTKTLDNLLQRGANINITNTNGDTPLHHVVEKNRYEIVKYLLKNGSSLTITNKRNFTPLELAQELNRKEIISIIENFTKAPLIPSIAYDIPDMVSSHYAWQAFLRQNIYDDLEGPAPPLPLAGGPEDAPVVPDAFVVREMNALLLRTYSELFASTKALRDDIAEVVNLTQDSEIEIMKLQKKL</sequence>
<dbReference type="InterPro" id="IPR036770">
    <property type="entry name" value="Ankyrin_rpt-contain_sf"/>
</dbReference>
<feature type="repeat" description="ANK" evidence="3">
    <location>
        <begin position="36"/>
        <end position="68"/>
    </location>
</feature>
<protein>
    <submittedName>
        <fullName evidence="4">Uncharacterized protein</fullName>
    </submittedName>
</protein>
<feature type="repeat" description="ANK" evidence="3">
    <location>
        <begin position="69"/>
        <end position="101"/>
    </location>
</feature>
<evidence type="ECO:0000256" key="1">
    <source>
        <dbReference type="ARBA" id="ARBA00022737"/>
    </source>
</evidence>
<keyword evidence="2 3" id="KW-0040">ANK repeat</keyword>
<dbReference type="SMART" id="SM00248">
    <property type="entry name" value="ANK"/>
    <property type="match status" value="4"/>
</dbReference>
<dbReference type="AlphaFoldDB" id="A0A6B2LBI8"/>
<reference evidence="4" key="1">
    <citation type="journal article" date="2020" name="J. Eukaryot. Microbiol.">
        <title>De novo Sequencing, Assembly and Annotation of the Transcriptome for the Free-Living Testate Amoeba Arcella intermedia.</title>
        <authorList>
            <person name="Ribeiro G.M."/>
            <person name="Porfirio-Sousa A.L."/>
            <person name="Maurer-Alcala X.X."/>
            <person name="Katz L.A."/>
            <person name="Lahr D.J.G."/>
        </authorList>
    </citation>
    <scope>NUCLEOTIDE SEQUENCE</scope>
</reference>